<organism evidence="9 10">
    <name type="scientific">Brassica cretica</name>
    <name type="common">Mustard</name>
    <dbReference type="NCBI Taxonomy" id="69181"/>
    <lineage>
        <taxon>Eukaryota</taxon>
        <taxon>Viridiplantae</taxon>
        <taxon>Streptophyta</taxon>
        <taxon>Embryophyta</taxon>
        <taxon>Tracheophyta</taxon>
        <taxon>Spermatophyta</taxon>
        <taxon>Magnoliopsida</taxon>
        <taxon>eudicotyledons</taxon>
        <taxon>Gunneridae</taxon>
        <taxon>Pentapetalae</taxon>
        <taxon>rosids</taxon>
        <taxon>malvids</taxon>
        <taxon>Brassicales</taxon>
        <taxon>Brassicaceae</taxon>
        <taxon>Brassiceae</taxon>
        <taxon>Brassica</taxon>
    </lineage>
</organism>
<evidence type="ECO:0000313" key="10">
    <source>
        <dbReference type="Proteomes" id="UP000712281"/>
    </source>
</evidence>
<evidence type="ECO:0000259" key="7">
    <source>
        <dbReference type="Pfam" id="PF08646"/>
    </source>
</evidence>
<comment type="similarity">
    <text evidence="1">Belongs to the replication factor A protein 1 family.</text>
</comment>
<dbReference type="GO" id="GO:0008270">
    <property type="term" value="F:zinc ion binding"/>
    <property type="evidence" value="ECO:0007669"/>
    <property type="project" value="UniProtKB-KW"/>
</dbReference>
<dbReference type="InterPro" id="IPR047192">
    <property type="entry name" value="Euk_RPA1_DBD_C"/>
</dbReference>
<comment type="caution">
    <text evidence="9">The sequence shown here is derived from an EMBL/GenBank/DDBJ whole genome shotgun (WGS) entry which is preliminary data.</text>
</comment>
<evidence type="ECO:0000256" key="1">
    <source>
        <dbReference type="ARBA" id="ARBA00005690"/>
    </source>
</evidence>
<keyword evidence="4" id="KW-0862">Zinc</keyword>
<gene>
    <name evidence="9" type="ORF">F2Q68_00016040</name>
    <name evidence="8" type="ORF">F2Q70_00022180</name>
</gene>
<sequence>MGKIPTSCRYSSGMKSEVFSDALRLGSSCPLICVVRFGKISVCQSERTVSNVYNISDIALHPDMDDVEAFLKLLPRRQVTVEHMDSKPICLVSDISEKKDFFAETPWKTIAELLDTTQVQMCFVVCTIAALDTEKGWYYLSCNVCGVEVQNVSNDWSSRGAAHGNRLKNYYCVKCKTHIQKPDARYALNLVVLDSTGDTNFLLFENVAEQLIGQPCSALIGGNIDEIQGRALPAVLTQSVGKTTIFKITTQYKNYRCNHATFKVLKLITSTDGINELAINHYPMWFAFYYPKRIRSTSCQGIPGQWSSEQGSTSKLCGSYNHLMSRYLSQAKRRVSHLCSDETESLEMNALTKGSCSVRIKKEKTDRNSKINLPNKRLTPASGVTVQAQQPVHNTNLLADVTNSNDLLQRNARTQRLSVLRQKRKVSAIDDIRNTPTKRSTQESSNTVLTDEQLNISNNETQNSDISTVQLTGNPTGIRINSTQETAQTTMKCSRSQRSSVKNPVGRPRLPLIKPYLSGSGGNSVLHEGSGSKSLPTLKRSSKDPPIVHISQKLAVGKLDASGSKHGVPSDVQNKEFMTPLRSFQNSNIGSSGVTQCSLAKTVHRYNHSPVDTTNICCTQNRSTGKSIISSLDSDSSDYEDCWDCSSNEDNGDWGTSDTDSEDEYVLEIKRHAYTKKVASCFAQLFGDLPEVLHSSITSPVESAPIEEGT</sequence>
<dbReference type="PANTHER" id="PTHR47165:SF4">
    <property type="entry name" value="OS03G0429900 PROTEIN"/>
    <property type="match status" value="1"/>
</dbReference>
<dbReference type="Pfam" id="PF08646">
    <property type="entry name" value="Rep_fac-A_C"/>
    <property type="match status" value="1"/>
</dbReference>
<dbReference type="InterPro" id="IPR012340">
    <property type="entry name" value="NA-bd_OB-fold"/>
</dbReference>
<evidence type="ECO:0000256" key="6">
    <source>
        <dbReference type="SAM" id="MobiDB-lite"/>
    </source>
</evidence>
<dbReference type="Proteomes" id="UP000712281">
    <property type="component" value="Unassembled WGS sequence"/>
</dbReference>
<evidence type="ECO:0000256" key="5">
    <source>
        <dbReference type="ARBA" id="ARBA00023125"/>
    </source>
</evidence>
<accession>A0A8S9HDE5</accession>
<evidence type="ECO:0000256" key="4">
    <source>
        <dbReference type="ARBA" id="ARBA00022833"/>
    </source>
</evidence>
<dbReference type="InterPro" id="IPR013955">
    <property type="entry name" value="Rep_factor-A_C"/>
</dbReference>
<keyword evidence="2" id="KW-0479">Metal-binding</keyword>
<keyword evidence="5" id="KW-0238">DNA-binding</keyword>
<proteinExistence type="inferred from homology"/>
<feature type="region of interest" description="Disordered" evidence="6">
    <location>
        <begin position="485"/>
        <end position="546"/>
    </location>
</feature>
<evidence type="ECO:0000256" key="2">
    <source>
        <dbReference type="ARBA" id="ARBA00022723"/>
    </source>
</evidence>
<dbReference type="CDD" id="cd04476">
    <property type="entry name" value="RPA1_DBD_C"/>
    <property type="match status" value="1"/>
</dbReference>
<dbReference type="AlphaFoldDB" id="A0A8S9HDE5"/>
<dbReference type="PANTHER" id="PTHR47165">
    <property type="entry name" value="OS03G0429900 PROTEIN"/>
    <property type="match status" value="1"/>
</dbReference>
<dbReference type="EMBL" id="QGKY02001925">
    <property type="protein sequence ID" value="KAF2546396.1"/>
    <property type="molecule type" value="Genomic_DNA"/>
</dbReference>
<dbReference type="Gene3D" id="2.40.50.140">
    <property type="entry name" value="Nucleic acid-binding proteins"/>
    <property type="match status" value="1"/>
</dbReference>
<dbReference type="EMBL" id="QGKW02001940">
    <property type="protein sequence ID" value="KAF2555949.1"/>
    <property type="molecule type" value="Genomic_DNA"/>
</dbReference>
<dbReference type="SUPFAM" id="SSF50249">
    <property type="entry name" value="Nucleic acid-binding proteins"/>
    <property type="match status" value="1"/>
</dbReference>
<feature type="domain" description="Replication factor A C-terminal" evidence="7">
    <location>
        <begin position="124"/>
        <end position="256"/>
    </location>
</feature>
<dbReference type="GO" id="GO:0003677">
    <property type="term" value="F:DNA binding"/>
    <property type="evidence" value="ECO:0007669"/>
    <property type="project" value="UniProtKB-KW"/>
</dbReference>
<reference evidence="9" key="1">
    <citation type="submission" date="2019-12" db="EMBL/GenBank/DDBJ databases">
        <title>Genome sequencing and annotation of Brassica cretica.</title>
        <authorList>
            <person name="Studholme D.J."/>
            <person name="Sarris P.F."/>
        </authorList>
    </citation>
    <scope>NUCLEOTIDE SEQUENCE</scope>
    <source>
        <strain evidence="9">PFS-001/15</strain>
        <strain evidence="8">PFS-102/07</strain>
        <tissue evidence="9">Leaf</tissue>
    </source>
</reference>
<name>A0A8S9HDE5_BRACR</name>
<evidence type="ECO:0000256" key="3">
    <source>
        <dbReference type="ARBA" id="ARBA00022771"/>
    </source>
</evidence>
<evidence type="ECO:0000313" key="8">
    <source>
        <dbReference type="EMBL" id="KAF2546396.1"/>
    </source>
</evidence>
<feature type="compositionally biased region" description="Polar residues" evidence="6">
    <location>
        <begin position="485"/>
        <end position="502"/>
    </location>
</feature>
<keyword evidence="3" id="KW-0863">Zinc-finger</keyword>
<protein>
    <recommendedName>
        <fullName evidence="7">Replication factor A C-terminal domain-containing protein</fullName>
    </recommendedName>
</protein>
<evidence type="ECO:0000313" key="9">
    <source>
        <dbReference type="EMBL" id="KAF2555949.1"/>
    </source>
</evidence>